<dbReference type="HOGENOM" id="CLU_115689_0_0_1"/>
<dbReference type="GO" id="GO:0006974">
    <property type="term" value="P:DNA damage response"/>
    <property type="evidence" value="ECO:0007669"/>
    <property type="project" value="InterPro"/>
</dbReference>
<dbReference type="Proteomes" id="UP000008694">
    <property type="component" value="Unassembled WGS sequence"/>
</dbReference>
<name>D7MY53_ARALL</name>
<dbReference type="KEGG" id="aly:9298348"/>
<evidence type="ECO:0000313" key="2">
    <source>
        <dbReference type="Proteomes" id="UP000008694"/>
    </source>
</evidence>
<dbReference type="STRING" id="81972.D7MY53"/>
<gene>
    <name evidence="1" type="ORF">ARALYDRAFT_359723</name>
</gene>
<reference evidence="2" key="1">
    <citation type="journal article" date="2011" name="Nat. Genet.">
        <title>The Arabidopsis lyrata genome sequence and the basis of rapid genome size change.</title>
        <authorList>
            <person name="Hu T.T."/>
            <person name="Pattyn P."/>
            <person name="Bakker E.G."/>
            <person name="Cao J."/>
            <person name="Cheng J.-F."/>
            <person name="Clark R.M."/>
            <person name="Fahlgren N."/>
            <person name="Fawcett J.A."/>
            <person name="Grimwood J."/>
            <person name="Gundlach H."/>
            <person name="Haberer G."/>
            <person name="Hollister J.D."/>
            <person name="Ossowski S."/>
            <person name="Ottilar R.P."/>
            <person name="Salamov A.A."/>
            <person name="Schneeberger K."/>
            <person name="Spannagl M."/>
            <person name="Wang X."/>
            <person name="Yang L."/>
            <person name="Nasrallah M.E."/>
            <person name="Bergelson J."/>
            <person name="Carrington J.C."/>
            <person name="Gaut B.S."/>
            <person name="Schmutz J."/>
            <person name="Mayer K.F.X."/>
            <person name="Van de Peer Y."/>
            <person name="Grigoriev I.V."/>
            <person name="Nordborg M."/>
            <person name="Weigel D."/>
            <person name="Guo Y.-L."/>
        </authorList>
    </citation>
    <scope>NUCLEOTIDE SEQUENCE [LARGE SCALE GENOMIC DNA]</scope>
    <source>
        <strain evidence="2">cv. MN47</strain>
    </source>
</reference>
<keyword evidence="2" id="KW-1185">Reference proteome</keyword>
<dbReference type="AlphaFoldDB" id="D7MY53"/>
<protein>
    <submittedName>
        <fullName evidence="1">Uncharacterized protein</fullName>
    </submittedName>
</protein>
<dbReference type="eggNOG" id="ENOG502QR7S">
    <property type="taxonomic scope" value="Eukaryota"/>
</dbReference>
<dbReference type="PANTHER" id="PTHR35761">
    <property type="entry name" value="ATR INTERACTING PROTEIN"/>
    <property type="match status" value="1"/>
</dbReference>
<evidence type="ECO:0000313" key="1">
    <source>
        <dbReference type="EMBL" id="EFH38528.1"/>
    </source>
</evidence>
<dbReference type="EMBL" id="GL349226">
    <property type="protein sequence ID" value="EFH38528.1"/>
    <property type="molecule type" value="Genomic_DNA"/>
</dbReference>
<dbReference type="OrthoDB" id="645074at2759"/>
<feature type="non-terminal residue" evidence="1">
    <location>
        <position position="1"/>
    </location>
</feature>
<proteinExistence type="predicted"/>
<dbReference type="PANTHER" id="PTHR35761:SF1">
    <property type="entry name" value="PROTEIN SENSITIVE TO UV 2"/>
    <property type="match status" value="1"/>
</dbReference>
<accession>D7MY53</accession>
<dbReference type="InterPro" id="IPR044952">
    <property type="entry name" value="SUV2"/>
</dbReference>
<organism evidence="2">
    <name type="scientific">Arabidopsis lyrata subsp. lyrata</name>
    <name type="common">Lyre-leaved rock-cress</name>
    <dbReference type="NCBI Taxonomy" id="81972"/>
    <lineage>
        <taxon>Eukaryota</taxon>
        <taxon>Viridiplantae</taxon>
        <taxon>Streptophyta</taxon>
        <taxon>Embryophyta</taxon>
        <taxon>Tracheophyta</taxon>
        <taxon>Spermatophyta</taxon>
        <taxon>Magnoliopsida</taxon>
        <taxon>eudicotyledons</taxon>
        <taxon>Gunneridae</taxon>
        <taxon>Pentapetalae</taxon>
        <taxon>rosids</taxon>
        <taxon>malvids</taxon>
        <taxon>Brassicales</taxon>
        <taxon>Brassicaceae</taxon>
        <taxon>Camelineae</taxon>
        <taxon>Arabidopsis</taxon>
    </lineage>
</organism>
<dbReference type="Gramene" id="fgenesh1_pg.C_scaffold_801000001">
    <property type="protein sequence ID" value="fgenesh1_pg.C_scaffold_801000001"/>
    <property type="gene ID" value="fgenesh1_pg.C_scaffold_801000001"/>
</dbReference>
<sequence>ALNYTIDLILSHEEKNSSDTENDSEVNLFATEAFGKIFEGLADCLTSPRKTSEDLELCRNVIMILALAASSGNSGYELLSNHKLPQDTNFLMVILHLLVAEIDSESTEFRPKAEILKARTLLMREILILLNRLVSGLSSSATILKELTKSRDMASLTVDAATRLSRKRNLLGQPENSVQRMRNTEIMDLARIFKRRVFAFLGDNTI</sequence>